<dbReference type="InterPro" id="IPR011011">
    <property type="entry name" value="Znf_FYVE_PHD"/>
</dbReference>
<feature type="compositionally biased region" description="Polar residues" evidence="1">
    <location>
        <begin position="403"/>
        <end position="425"/>
    </location>
</feature>
<feature type="compositionally biased region" description="Low complexity" evidence="1">
    <location>
        <begin position="367"/>
        <end position="379"/>
    </location>
</feature>
<dbReference type="PANTHER" id="PTHR19303">
    <property type="entry name" value="TRANSPOSON"/>
    <property type="match status" value="1"/>
</dbReference>
<evidence type="ECO:0000313" key="3">
    <source>
        <dbReference type="EMBL" id="CAF4822893.1"/>
    </source>
</evidence>
<dbReference type="GO" id="GO:0003677">
    <property type="term" value="F:DNA binding"/>
    <property type="evidence" value="ECO:0007669"/>
    <property type="project" value="TreeGrafter"/>
</dbReference>
<evidence type="ECO:0000256" key="1">
    <source>
        <dbReference type="SAM" id="MobiDB-lite"/>
    </source>
</evidence>
<dbReference type="GO" id="GO:0005634">
    <property type="term" value="C:nucleus"/>
    <property type="evidence" value="ECO:0007669"/>
    <property type="project" value="TreeGrafter"/>
</dbReference>
<dbReference type="Pfam" id="PF03184">
    <property type="entry name" value="DDE_1"/>
    <property type="match status" value="1"/>
</dbReference>
<evidence type="ECO:0000313" key="4">
    <source>
        <dbReference type="Proteomes" id="UP000663880"/>
    </source>
</evidence>
<dbReference type="PANTHER" id="PTHR19303:SF71">
    <property type="entry name" value="ZINC FINGER PHD-TYPE DOMAIN-CONTAINING PROTEIN"/>
    <property type="match status" value="1"/>
</dbReference>
<feature type="compositionally biased region" description="Polar residues" evidence="1">
    <location>
        <begin position="380"/>
        <end position="392"/>
    </location>
</feature>
<dbReference type="InterPro" id="IPR036397">
    <property type="entry name" value="RNaseH_sf"/>
</dbReference>
<proteinExistence type="predicted"/>
<protein>
    <recommendedName>
        <fullName evidence="2">DDE-1 domain-containing protein</fullName>
    </recommendedName>
</protein>
<organism evidence="3 4">
    <name type="scientific">Pieris macdunnoughi</name>
    <dbReference type="NCBI Taxonomy" id="345717"/>
    <lineage>
        <taxon>Eukaryota</taxon>
        <taxon>Metazoa</taxon>
        <taxon>Ecdysozoa</taxon>
        <taxon>Arthropoda</taxon>
        <taxon>Hexapoda</taxon>
        <taxon>Insecta</taxon>
        <taxon>Pterygota</taxon>
        <taxon>Neoptera</taxon>
        <taxon>Endopterygota</taxon>
        <taxon>Lepidoptera</taxon>
        <taxon>Glossata</taxon>
        <taxon>Ditrysia</taxon>
        <taxon>Papilionoidea</taxon>
        <taxon>Pieridae</taxon>
        <taxon>Pierinae</taxon>
        <taxon>Pieris</taxon>
    </lineage>
</organism>
<evidence type="ECO:0000259" key="2">
    <source>
        <dbReference type="Pfam" id="PF03184"/>
    </source>
</evidence>
<gene>
    <name evidence="3" type="ORF">PMACD_LOCUS4722</name>
</gene>
<dbReference type="EMBL" id="CAJOBZ010000008">
    <property type="protein sequence ID" value="CAF4822893.1"/>
    <property type="molecule type" value="Genomic_DNA"/>
</dbReference>
<dbReference type="SUPFAM" id="SSF57903">
    <property type="entry name" value="FYVE/PHD zinc finger"/>
    <property type="match status" value="1"/>
</dbReference>
<feature type="compositionally biased region" description="Basic and acidic residues" evidence="1">
    <location>
        <begin position="477"/>
        <end position="492"/>
    </location>
</feature>
<feature type="compositionally biased region" description="Basic residues" evidence="1">
    <location>
        <begin position="459"/>
        <end position="470"/>
    </location>
</feature>
<sequence length="587" mass="66343">MLRTRLRKTERARSNISKYKHAYEEVKRGTSLRRAAEMHNINRMSLLRYIRKRDEMGANHDEDSIHMGYVAHNKVFSKEQEEELSKYIIRCADIYFGLATKEVRKLAFELTTKYNIKRPATWVENNMAGEEWFRSFINRNPSLCHYRARPDKVVARRGIRQVGAVTSAERGTLVTVACAVNALGNAIPPFFIFPRVRYHDHFVRDGPVGSIGTANPSGWMQDESFLVFLEHFIKFSNASLTHKVLLVLDNHSSHIHINTLDFCKENGITLLSFPPHCSHKLQPLDRSVFGPLKKAINTACDGWMRSHPGKTMSIYHIPGIIKTAMPQAFTQANIQAGFSKTGIYPFNRNLFQNIDFSPSFVTDRPNPDTIPTTPSSDTNAQNPDSLDNNPGLNNKVLPPSDSLLGQSSSPIINGIQPASTSTTSPLLMPEIDCVQETDLRTATPPVFSPEIVRPFPKAAQRKTRGTRTKKSTIYTDTPEKEAVRKKHEEKEKRLKAKQVKRNLGEVKQNKIGKGKGKEKVSANRRKTSESSSDEEEYFCLVCVSAYSESRVGEKWIKCQGTCGLWAHVECAGDNHYYICHNCDDKSD</sequence>
<feature type="region of interest" description="Disordered" evidence="1">
    <location>
        <begin position="358"/>
        <end position="426"/>
    </location>
</feature>
<keyword evidence="4" id="KW-1185">Reference proteome</keyword>
<accession>A0A821QKA5</accession>
<name>A0A821QKA5_9NEOP</name>
<dbReference type="InterPro" id="IPR050863">
    <property type="entry name" value="CenT-Element_Derived"/>
</dbReference>
<dbReference type="InterPro" id="IPR004875">
    <property type="entry name" value="DDE_SF_endonuclease_dom"/>
</dbReference>
<feature type="domain" description="DDE-1" evidence="2">
    <location>
        <begin position="173"/>
        <end position="298"/>
    </location>
</feature>
<dbReference type="Gene3D" id="3.30.420.10">
    <property type="entry name" value="Ribonuclease H-like superfamily/Ribonuclease H"/>
    <property type="match status" value="1"/>
</dbReference>
<dbReference type="OrthoDB" id="4327074at2759"/>
<dbReference type="AlphaFoldDB" id="A0A821QKA5"/>
<feature type="region of interest" description="Disordered" evidence="1">
    <location>
        <begin position="457"/>
        <end position="528"/>
    </location>
</feature>
<reference evidence="3" key="1">
    <citation type="submission" date="2021-02" db="EMBL/GenBank/DDBJ databases">
        <authorList>
            <person name="Steward A R."/>
        </authorList>
    </citation>
    <scope>NUCLEOTIDE SEQUENCE</scope>
</reference>
<dbReference type="Proteomes" id="UP000663880">
    <property type="component" value="Unassembled WGS sequence"/>
</dbReference>
<comment type="caution">
    <text evidence="3">The sequence shown here is derived from an EMBL/GenBank/DDBJ whole genome shotgun (WGS) entry which is preliminary data.</text>
</comment>